<dbReference type="AlphaFoldDB" id="A0A0E9U1C9"/>
<organism evidence="1">
    <name type="scientific">Anguilla anguilla</name>
    <name type="common">European freshwater eel</name>
    <name type="synonym">Muraena anguilla</name>
    <dbReference type="NCBI Taxonomy" id="7936"/>
    <lineage>
        <taxon>Eukaryota</taxon>
        <taxon>Metazoa</taxon>
        <taxon>Chordata</taxon>
        <taxon>Craniata</taxon>
        <taxon>Vertebrata</taxon>
        <taxon>Euteleostomi</taxon>
        <taxon>Actinopterygii</taxon>
        <taxon>Neopterygii</taxon>
        <taxon>Teleostei</taxon>
        <taxon>Anguilliformes</taxon>
        <taxon>Anguillidae</taxon>
        <taxon>Anguilla</taxon>
    </lineage>
</organism>
<reference evidence="1" key="1">
    <citation type="submission" date="2014-11" db="EMBL/GenBank/DDBJ databases">
        <authorList>
            <person name="Amaro Gonzalez C."/>
        </authorList>
    </citation>
    <scope>NUCLEOTIDE SEQUENCE</scope>
</reference>
<proteinExistence type="predicted"/>
<accession>A0A0E9U1C9</accession>
<sequence>MWHQAESMSRDLWFTWGLTYAQFDVLEHSALFSSTLHASRYDALFTTSMEQCVQ</sequence>
<evidence type="ECO:0000313" key="1">
    <source>
        <dbReference type="EMBL" id="JAH59542.1"/>
    </source>
</evidence>
<name>A0A0E9U1C9_ANGAN</name>
<reference evidence="1" key="2">
    <citation type="journal article" date="2015" name="Fish Shellfish Immunol.">
        <title>Early steps in the European eel (Anguilla anguilla)-Vibrio vulnificus interaction in the gills: Role of the RtxA13 toxin.</title>
        <authorList>
            <person name="Callol A."/>
            <person name="Pajuelo D."/>
            <person name="Ebbesson L."/>
            <person name="Teles M."/>
            <person name="MacKenzie S."/>
            <person name="Amaro C."/>
        </authorList>
    </citation>
    <scope>NUCLEOTIDE SEQUENCE</scope>
</reference>
<protein>
    <submittedName>
        <fullName evidence="1">Uncharacterized protein</fullName>
    </submittedName>
</protein>
<dbReference type="EMBL" id="GBXM01049035">
    <property type="protein sequence ID" value="JAH59542.1"/>
    <property type="molecule type" value="Transcribed_RNA"/>
</dbReference>